<evidence type="ECO:0000256" key="2">
    <source>
        <dbReference type="SAM" id="Phobius"/>
    </source>
</evidence>
<accession>A0AA38PPN1</accession>
<dbReference type="Proteomes" id="UP001163850">
    <property type="component" value="Unassembled WGS sequence"/>
</dbReference>
<organism evidence="3 4">
    <name type="scientific">Lentinula detonsa</name>
    <dbReference type="NCBI Taxonomy" id="2804962"/>
    <lineage>
        <taxon>Eukaryota</taxon>
        <taxon>Fungi</taxon>
        <taxon>Dikarya</taxon>
        <taxon>Basidiomycota</taxon>
        <taxon>Agaricomycotina</taxon>
        <taxon>Agaricomycetes</taxon>
        <taxon>Agaricomycetidae</taxon>
        <taxon>Agaricales</taxon>
        <taxon>Marasmiineae</taxon>
        <taxon>Omphalotaceae</taxon>
        <taxon>Lentinula</taxon>
    </lineage>
</organism>
<feature type="compositionally biased region" description="Polar residues" evidence="1">
    <location>
        <begin position="155"/>
        <end position="164"/>
    </location>
</feature>
<feature type="compositionally biased region" description="Low complexity" evidence="1">
    <location>
        <begin position="94"/>
        <end position="104"/>
    </location>
</feature>
<name>A0AA38PPN1_9AGAR</name>
<reference evidence="3" key="1">
    <citation type="submission" date="2022-08" db="EMBL/GenBank/DDBJ databases">
        <authorList>
            <consortium name="DOE Joint Genome Institute"/>
            <person name="Min B."/>
            <person name="Riley R."/>
            <person name="Sierra-Patev S."/>
            <person name="Naranjo-Ortiz M."/>
            <person name="Looney B."/>
            <person name="Konkel Z."/>
            <person name="Slot J.C."/>
            <person name="Sakamoto Y."/>
            <person name="Steenwyk J.L."/>
            <person name="Rokas A."/>
            <person name="Carro J."/>
            <person name="Camarero S."/>
            <person name="Ferreira P."/>
            <person name="Molpeceres G."/>
            <person name="Ruiz-Duenas F.J."/>
            <person name="Serrano A."/>
            <person name="Henrissat B."/>
            <person name="Drula E."/>
            <person name="Hughes K.W."/>
            <person name="Mata J.L."/>
            <person name="Ishikawa N.K."/>
            <person name="Vargas-Isla R."/>
            <person name="Ushijima S."/>
            <person name="Smith C.A."/>
            <person name="Ahrendt S."/>
            <person name="Andreopoulos W."/>
            <person name="He G."/>
            <person name="Labutti K."/>
            <person name="Lipzen A."/>
            <person name="Ng V."/>
            <person name="Sandor L."/>
            <person name="Barry K."/>
            <person name="Martinez A.T."/>
            <person name="Xiao Y."/>
            <person name="Gibbons J.G."/>
            <person name="Terashima K."/>
            <person name="Hibbett D.S."/>
            <person name="Grigoriev I.V."/>
        </authorList>
    </citation>
    <scope>NUCLEOTIDE SEQUENCE</scope>
    <source>
        <strain evidence="3">TFB7829</strain>
    </source>
</reference>
<feature type="compositionally biased region" description="Low complexity" evidence="1">
    <location>
        <begin position="118"/>
        <end position="127"/>
    </location>
</feature>
<keyword evidence="2" id="KW-0472">Membrane</keyword>
<keyword evidence="2" id="KW-1133">Transmembrane helix</keyword>
<feature type="region of interest" description="Disordered" evidence="1">
    <location>
        <begin position="145"/>
        <end position="253"/>
    </location>
</feature>
<feature type="compositionally biased region" description="Low complexity" evidence="1">
    <location>
        <begin position="215"/>
        <end position="234"/>
    </location>
</feature>
<feature type="compositionally biased region" description="Low complexity" evidence="1">
    <location>
        <begin position="170"/>
        <end position="181"/>
    </location>
</feature>
<keyword evidence="2" id="KW-0812">Transmembrane</keyword>
<dbReference type="AlphaFoldDB" id="A0AA38PPN1"/>
<comment type="caution">
    <text evidence="3">The sequence shown here is derived from an EMBL/GenBank/DDBJ whole genome shotgun (WGS) entry which is preliminary data.</text>
</comment>
<sequence length="486" mass="53055">MVVMDFDTAWCPVCDRQIAPKRITQLVTTDQRPATGTNGPTRQRNAQNRPVTKTKTVIDQGPYPLYCSDECKMADMLHQHEDVYAPPTYPIYHSSTRSRSLSKSDNTEGSPPSDIDSDCLSSTTTDLSYPSPTFESAVLPTATQSIACQPKQRSRSFLTGNPSRSGPRHIPSSLPTTSTISNAFGDHEGKSTPPTQDDFLLSQFQGSFTRRSESRVSMYSGPSSPSSRSPPFISALSTSPPRRERPLLPHSAQGKLLVPDVYVRVPTRPPTSRRESSSSLASMASISSAPGAFTSRNRTGSMASIGSSRASLKSPLARYGNEIDDEKDLSEEDEYACDDDVPSSPGLGAFGFIKRPLMSDMRAWSFDAYPNSSSGKLVNLHRSVLSSPSVSLYRRISSSSLLSGYLKIFRHSTLVASTPFVVVCPFSVYFSVFVVAVFYGYLISFILLKTDVGSSGYVPHSSSCTTFSNLLPPSYPLYLTLPPFLR</sequence>
<feature type="region of interest" description="Disordered" evidence="1">
    <location>
        <begin position="266"/>
        <end position="285"/>
    </location>
</feature>
<feature type="region of interest" description="Disordered" evidence="1">
    <location>
        <begin position="88"/>
        <end position="127"/>
    </location>
</feature>
<evidence type="ECO:0000313" key="3">
    <source>
        <dbReference type="EMBL" id="KAJ3979380.1"/>
    </source>
</evidence>
<evidence type="ECO:0000313" key="4">
    <source>
        <dbReference type="Proteomes" id="UP001163850"/>
    </source>
</evidence>
<protein>
    <submittedName>
        <fullName evidence="3">Uncharacterized protein</fullName>
    </submittedName>
</protein>
<proteinExistence type="predicted"/>
<dbReference type="EMBL" id="MU802362">
    <property type="protein sequence ID" value="KAJ3979380.1"/>
    <property type="molecule type" value="Genomic_DNA"/>
</dbReference>
<feature type="region of interest" description="Disordered" evidence="1">
    <location>
        <begin position="27"/>
        <end position="55"/>
    </location>
</feature>
<feature type="transmembrane region" description="Helical" evidence="2">
    <location>
        <begin position="426"/>
        <end position="448"/>
    </location>
</feature>
<evidence type="ECO:0000256" key="1">
    <source>
        <dbReference type="SAM" id="MobiDB-lite"/>
    </source>
</evidence>
<gene>
    <name evidence="3" type="ORF">F5890DRAFT_1546791</name>
</gene>